<comment type="similarity">
    <text evidence="1">Belongs to the glycosyltransferase 32 family.</text>
</comment>
<keyword evidence="3" id="KW-0472">Membrane</keyword>
<feature type="transmembrane region" description="Helical" evidence="3">
    <location>
        <begin position="303"/>
        <end position="319"/>
    </location>
</feature>
<evidence type="ECO:0000256" key="1">
    <source>
        <dbReference type="ARBA" id="ARBA00009003"/>
    </source>
</evidence>
<dbReference type="PANTHER" id="PTHR32385">
    <property type="entry name" value="MANNOSYL PHOSPHORYLINOSITOL CERAMIDE SYNTHASE"/>
    <property type="match status" value="1"/>
</dbReference>
<feature type="transmembrane region" description="Helical" evidence="3">
    <location>
        <begin position="20"/>
        <end position="40"/>
    </location>
</feature>
<sequence length="339" mass="39148">MIQERPSGHFNDNPGKKARVLLWLAIISFVSAVFFFRHLLYTSWTLVALPAYWSSNQESFILSEDRDDFDVTFSNYSINQVSAFPYEDVVPPIIHHIALGKHGTNWRTEWKEAVQSCVDIHPGWEAHVWTDETASRFVEEKFPHLKGMWDSYTYPVERIDALRYMLLYEHGGVVLDMDLKCRRALGPLRRFNFVAPEAHPVGFSIGFMMASRRNDFIGSIVDNLATYNKHWLGLPYATVMFSTGCHYASVIHLYQQDRSELKILPGPMHSLNGHVTTPIFEHLGSSSWHSYDAKFITSLGRRLHYIGFFCVGVVLALLVRRRLMLRRVWCSFKGDRSLV</sequence>
<dbReference type="GO" id="GO:0016020">
    <property type="term" value="C:membrane"/>
    <property type="evidence" value="ECO:0007669"/>
    <property type="project" value="GOC"/>
</dbReference>
<name>A0A9P8QFH3_9HYPO</name>
<dbReference type="EMBL" id="JAIWOZ010000007">
    <property type="protein sequence ID" value="KAH6603646.1"/>
    <property type="molecule type" value="Genomic_DNA"/>
</dbReference>
<proteinExistence type="inferred from homology"/>
<dbReference type="InterPro" id="IPR007577">
    <property type="entry name" value="GlycoTrfase_DXD_sugar-bd_CS"/>
</dbReference>
<dbReference type="SUPFAM" id="SSF53448">
    <property type="entry name" value="Nucleotide-diphospho-sugar transferases"/>
    <property type="match status" value="1"/>
</dbReference>
<gene>
    <name evidence="4" type="ORF">Trco_008421</name>
</gene>
<reference evidence="4" key="1">
    <citation type="submission" date="2021-08" db="EMBL/GenBank/DDBJ databases">
        <title>Chromosome-Level Trichoderma cornu-damae using Hi-C Data.</title>
        <authorList>
            <person name="Kim C.S."/>
        </authorList>
    </citation>
    <scope>NUCLEOTIDE SEQUENCE</scope>
    <source>
        <strain evidence="4">KA19-0412C</strain>
    </source>
</reference>
<dbReference type="AlphaFoldDB" id="A0A9P8QFH3"/>
<dbReference type="InterPro" id="IPR029044">
    <property type="entry name" value="Nucleotide-diphossugar_trans"/>
</dbReference>
<keyword evidence="5" id="KW-1185">Reference proteome</keyword>
<dbReference type="InterPro" id="IPR051706">
    <property type="entry name" value="Glycosyltransferase_domain"/>
</dbReference>
<dbReference type="OrthoDB" id="3647at2759"/>
<dbReference type="Proteomes" id="UP000827724">
    <property type="component" value="Unassembled WGS sequence"/>
</dbReference>
<evidence type="ECO:0000313" key="5">
    <source>
        <dbReference type="Proteomes" id="UP000827724"/>
    </source>
</evidence>
<keyword evidence="3" id="KW-1133">Transmembrane helix</keyword>
<dbReference type="GO" id="GO:0051999">
    <property type="term" value="P:mannosyl-inositol phosphorylceramide biosynthetic process"/>
    <property type="evidence" value="ECO:0007669"/>
    <property type="project" value="TreeGrafter"/>
</dbReference>
<keyword evidence="3" id="KW-0812">Transmembrane</keyword>
<keyword evidence="2" id="KW-0808">Transferase</keyword>
<dbReference type="Gene3D" id="3.90.550.20">
    <property type="match status" value="1"/>
</dbReference>
<protein>
    <submittedName>
        <fullName evidence="4">Glycosyltransferase</fullName>
    </submittedName>
</protein>
<evidence type="ECO:0000256" key="3">
    <source>
        <dbReference type="SAM" id="Phobius"/>
    </source>
</evidence>
<organism evidence="4 5">
    <name type="scientific">Trichoderma cornu-damae</name>
    <dbReference type="NCBI Taxonomy" id="654480"/>
    <lineage>
        <taxon>Eukaryota</taxon>
        <taxon>Fungi</taxon>
        <taxon>Dikarya</taxon>
        <taxon>Ascomycota</taxon>
        <taxon>Pezizomycotina</taxon>
        <taxon>Sordariomycetes</taxon>
        <taxon>Hypocreomycetidae</taxon>
        <taxon>Hypocreales</taxon>
        <taxon>Hypocreaceae</taxon>
        <taxon>Trichoderma</taxon>
    </lineage>
</organism>
<evidence type="ECO:0000256" key="2">
    <source>
        <dbReference type="ARBA" id="ARBA00022679"/>
    </source>
</evidence>
<dbReference type="GO" id="GO:0000030">
    <property type="term" value="F:mannosyltransferase activity"/>
    <property type="evidence" value="ECO:0007669"/>
    <property type="project" value="TreeGrafter"/>
</dbReference>
<comment type="caution">
    <text evidence="4">The sequence shown here is derived from an EMBL/GenBank/DDBJ whole genome shotgun (WGS) entry which is preliminary data.</text>
</comment>
<evidence type="ECO:0000313" key="4">
    <source>
        <dbReference type="EMBL" id="KAH6603646.1"/>
    </source>
</evidence>
<dbReference type="PANTHER" id="PTHR32385:SF15">
    <property type="entry name" value="INOSITOL PHOSPHOCERAMIDE MANNOSYLTRANSFERASE 1"/>
    <property type="match status" value="1"/>
</dbReference>
<accession>A0A9P8QFH3</accession>
<dbReference type="Pfam" id="PF04488">
    <property type="entry name" value="Gly_transf_sug"/>
    <property type="match status" value="1"/>
</dbReference>